<comment type="caution">
    <text evidence="1">The sequence shown here is derived from an EMBL/GenBank/DDBJ whole genome shotgun (WGS) entry which is preliminary data.</text>
</comment>
<keyword evidence="2" id="KW-1185">Reference proteome</keyword>
<dbReference type="Proteomes" id="UP001231649">
    <property type="component" value="Chromosome 12"/>
</dbReference>
<evidence type="ECO:0000313" key="2">
    <source>
        <dbReference type="Proteomes" id="UP001231649"/>
    </source>
</evidence>
<sequence length="302" mass="33000">MLKLAIILAALSCCYGQVQNRYYLYTARNVARDLRIDLTSTDLPEGLKENEGVTILIHGHEGAYDSDFNTAVSRRLLEKNIPNIIALDWQVRASNSYSIARGHVREVAKELKDFIDWLTNLQSTGSEPTNLIKATDIHLIGFNLGAHVAGMASRDVTGEIGRITGLDPSGSGWGKNSGRLDKTDANYVEVIHTDGTGLLANGIGTNIGDIDFFVNGGSNQPGCVSHSCCHERAWRVYEASVHHENNDNINLEASACNSMTQVNLNTCRGPTLPIGGTVMDKKGLASSNLYRINTRRSYPFFS</sequence>
<name>A0ACC2R3G4_9NEOP</name>
<evidence type="ECO:0000313" key="1">
    <source>
        <dbReference type="EMBL" id="KAJ8730675.1"/>
    </source>
</evidence>
<organism evidence="1 2">
    <name type="scientific">Mythimna loreyi</name>
    <dbReference type="NCBI Taxonomy" id="667449"/>
    <lineage>
        <taxon>Eukaryota</taxon>
        <taxon>Metazoa</taxon>
        <taxon>Ecdysozoa</taxon>
        <taxon>Arthropoda</taxon>
        <taxon>Hexapoda</taxon>
        <taxon>Insecta</taxon>
        <taxon>Pterygota</taxon>
        <taxon>Neoptera</taxon>
        <taxon>Endopterygota</taxon>
        <taxon>Lepidoptera</taxon>
        <taxon>Glossata</taxon>
        <taxon>Ditrysia</taxon>
        <taxon>Noctuoidea</taxon>
        <taxon>Noctuidae</taxon>
        <taxon>Noctuinae</taxon>
        <taxon>Hadenini</taxon>
        <taxon>Mythimna</taxon>
    </lineage>
</organism>
<accession>A0ACC2R3G4</accession>
<dbReference type="EMBL" id="CM056788">
    <property type="protein sequence ID" value="KAJ8730675.1"/>
    <property type="molecule type" value="Genomic_DNA"/>
</dbReference>
<reference evidence="1" key="1">
    <citation type="submission" date="2023-03" db="EMBL/GenBank/DDBJ databases">
        <title>Chromosome-level genomes of two armyworms, Mythimna separata and Mythimna loreyi, provide insights into the biosynthesis and reception of sex pheromones.</title>
        <authorList>
            <person name="Zhao H."/>
        </authorList>
    </citation>
    <scope>NUCLEOTIDE SEQUENCE</scope>
    <source>
        <strain evidence="1">BeijingLab</strain>
    </source>
</reference>
<protein>
    <submittedName>
        <fullName evidence="1">Uncharacterized protein</fullName>
    </submittedName>
</protein>
<gene>
    <name evidence="1" type="ORF">PYW08_002088</name>
</gene>
<proteinExistence type="predicted"/>